<dbReference type="NCBIfam" id="TIGR00254">
    <property type="entry name" value="GGDEF"/>
    <property type="match status" value="1"/>
</dbReference>
<dbReference type="InterPro" id="IPR000700">
    <property type="entry name" value="PAS-assoc_C"/>
</dbReference>
<dbReference type="InterPro" id="IPR029787">
    <property type="entry name" value="Nucleotide_cyclase"/>
</dbReference>
<dbReference type="RefSeq" id="WP_244593098.1">
    <property type="nucleotide sequence ID" value="NZ_FYDG01000029.1"/>
</dbReference>
<dbReference type="SMART" id="SM00052">
    <property type="entry name" value="EAL"/>
    <property type="match status" value="1"/>
</dbReference>
<dbReference type="SMART" id="SM00267">
    <property type="entry name" value="GGDEF"/>
    <property type="match status" value="1"/>
</dbReference>
<evidence type="ECO:0000313" key="5">
    <source>
        <dbReference type="Proteomes" id="UP000198418"/>
    </source>
</evidence>
<evidence type="ECO:0000259" key="2">
    <source>
        <dbReference type="PROSITE" id="PS50883"/>
    </source>
</evidence>
<evidence type="ECO:0000259" key="1">
    <source>
        <dbReference type="PROSITE" id="PS50113"/>
    </source>
</evidence>
<dbReference type="InterPro" id="IPR013655">
    <property type="entry name" value="PAS_fold_3"/>
</dbReference>
<dbReference type="SMART" id="SM00086">
    <property type="entry name" value="PAC"/>
    <property type="match status" value="2"/>
</dbReference>
<dbReference type="Pfam" id="PF08447">
    <property type="entry name" value="PAS_3"/>
    <property type="match status" value="2"/>
</dbReference>
<dbReference type="Proteomes" id="UP000198418">
    <property type="component" value="Unassembled WGS sequence"/>
</dbReference>
<dbReference type="InterPro" id="IPR043128">
    <property type="entry name" value="Rev_trsase/Diguanyl_cyclase"/>
</dbReference>
<dbReference type="NCBIfam" id="TIGR00229">
    <property type="entry name" value="sensory_box"/>
    <property type="match status" value="2"/>
</dbReference>
<organism evidence="4 5">
    <name type="scientific">Rhodoblastus acidophilus</name>
    <name type="common">Rhodopseudomonas acidophila</name>
    <dbReference type="NCBI Taxonomy" id="1074"/>
    <lineage>
        <taxon>Bacteria</taxon>
        <taxon>Pseudomonadati</taxon>
        <taxon>Pseudomonadota</taxon>
        <taxon>Alphaproteobacteria</taxon>
        <taxon>Hyphomicrobiales</taxon>
        <taxon>Rhodoblastaceae</taxon>
        <taxon>Rhodoblastus</taxon>
    </lineage>
</organism>
<name>A0A212SDJ4_RHOAC</name>
<feature type="domain" description="EAL" evidence="2">
    <location>
        <begin position="450"/>
        <end position="700"/>
    </location>
</feature>
<dbReference type="Gene3D" id="3.20.20.450">
    <property type="entry name" value="EAL domain"/>
    <property type="match status" value="1"/>
</dbReference>
<dbReference type="Gene3D" id="3.30.450.20">
    <property type="entry name" value="PAS domain"/>
    <property type="match status" value="2"/>
</dbReference>
<dbReference type="InterPro" id="IPR035965">
    <property type="entry name" value="PAS-like_dom_sf"/>
</dbReference>
<keyword evidence="5" id="KW-1185">Reference proteome</keyword>
<gene>
    <name evidence="4" type="ORF">SAMN06265338_1295</name>
</gene>
<dbReference type="CDD" id="cd01949">
    <property type="entry name" value="GGDEF"/>
    <property type="match status" value="1"/>
</dbReference>
<dbReference type="PROSITE" id="PS50113">
    <property type="entry name" value="PAC"/>
    <property type="match status" value="2"/>
</dbReference>
<dbReference type="Pfam" id="PF00990">
    <property type="entry name" value="GGDEF"/>
    <property type="match status" value="1"/>
</dbReference>
<dbReference type="SUPFAM" id="SSF55073">
    <property type="entry name" value="Nucleotide cyclase"/>
    <property type="match status" value="1"/>
</dbReference>
<feature type="domain" description="PAC" evidence="1">
    <location>
        <begin position="94"/>
        <end position="147"/>
    </location>
</feature>
<dbReference type="CDD" id="cd00130">
    <property type="entry name" value="PAS"/>
    <property type="match status" value="1"/>
</dbReference>
<dbReference type="InterPro" id="IPR035919">
    <property type="entry name" value="EAL_sf"/>
</dbReference>
<dbReference type="PANTHER" id="PTHR44757">
    <property type="entry name" value="DIGUANYLATE CYCLASE DGCP"/>
    <property type="match status" value="1"/>
</dbReference>
<evidence type="ECO:0000313" key="4">
    <source>
        <dbReference type="EMBL" id="SNB83709.1"/>
    </source>
</evidence>
<dbReference type="SUPFAM" id="SSF55785">
    <property type="entry name" value="PYP-like sensor domain (PAS domain)"/>
    <property type="match status" value="2"/>
</dbReference>
<evidence type="ECO:0000259" key="3">
    <source>
        <dbReference type="PROSITE" id="PS50887"/>
    </source>
</evidence>
<dbReference type="AlphaFoldDB" id="A0A212SDJ4"/>
<dbReference type="InterPro" id="IPR052155">
    <property type="entry name" value="Biofilm_reg_signaling"/>
</dbReference>
<dbReference type="CDD" id="cd01948">
    <property type="entry name" value="EAL"/>
    <property type="match status" value="1"/>
</dbReference>
<feature type="domain" description="PAC" evidence="1">
    <location>
        <begin position="224"/>
        <end position="277"/>
    </location>
</feature>
<dbReference type="InterPro" id="IPR001633">
    <property type="entry name" value="EAL_dom"/>
</dbReference>
<feature type="domain" description="GGDEF" evidence="3">
    <location>
        <begin position="308"/>
        <end position="441"/>
    </location>
</feature>
<protein>
    <submittedName>
        <fullName evidence="4">PAS domain S-box-containing protein/diguanylate cyclase (GGDEF) domain-containing protein</fullName>
    </submittedName>
</protein>
<proteinExistence type="predicted"/>
<dbReference type="SUPFAM" id="SSF141868">
    <property type="entry name" value="EAL domain-like"/>
    <property type="match status" value="1"/>
</dbReference>
<dbReference type="InterPro" id="IPR001610">
    <property type="entry name" value="PAC"/>
</dbReference>
<dbReference type="InterPro" id="IPR000160">
    <property type="entry name" value="GGDEF_dom"/>
</dbReference>
<sequence>MKDLWRKLNSASAGDHATDHAAAIEALFVTNIAGIAQADCRRGRFTRVNARLCAMLGRSEQELMTLGLSDMQHPEEAGRVMPDFIKAMAETGHWEGEVRHVLPDGGDMWALISATVTARDEDGAPLRSIGIIIDVTEERRTYEKAREYAEALRLGQTVGRIGTVRRDLVNGVILIEPGMREIMALPEGDGPITTKEWLERIIPEDRRHVAEEMRRAYETNAAGISLDYRTRCPRTGKLRYIELRARYQFGSDGKAVFSTGVAIDVTERKEAEQRLAHAAHHDSLTDLPNRTLFRRRLDAALARGRRGVGFALLCLDLDRFKVVNDTLGHPVGDRLLLAASERLKAELRETDTLARLGGDEFAIIQSFLLEPQEAAALARRLIESLSQPFIIDGQHVVVGVSIGIALAPQDASESEGLLSAADLALYRAKSDGRGIWRYFEPAMNQRMHERRQLELDLRRALISDQLELYYQPIVDVASRRVKSFEALLRWDHPQRGQLSPDLFVPLAEEIGLIVPLGDWVLRKACMEAAGWPEEIGVAVNFSAVQFQSRPLAPQIASALQESGLRPDRFEVEITESVLIKDKEATLATLRALKALGVRIAMDDFGTGYSSLSYLQTFPFDKVKIDRSFTCNLDQSRKSNAIVKAVVSLCDGLDMAVLAEGVETEAQLEALRREGCSQAQGFLFSRPVAAQELPELLQRLNQTPAITIAAE</sequence>
<dbReference type="EMBL" id="FYDG01000029">
    <property type="protein sequence ID" value="SNB83709.1"/>
    <property type="molecule type" value="Genomic_DNA"/>
</dbReference>
<dbReference type="PROSITE" id="PS50887">
    <property type="entry name" value="GGDEF"/>
    <property type="match status" value="1"/>
</dbReference>
<dbReference type="InterPro" id="IPR000014">
    <property type="entry name" value="PAS"/>
</dbReference>
<dbReference type="PROSITE" id="PS50883">
    <property type="entry name" value="EAL"/>
    <property type="match status" value="1"/>
</dbReference>
<dbReference type="Pfam" id="PF00563">
    <property type="entry name" value="EAL"/>
    <property type="match status" value="1"/>
</dbReference>
<dbReference type="SMART" id="SM00091">
    <property type="entry name" value="PAS"/>
    <property type="match status" value="2"/>
</dbReference>
<dbReference type="Gene3D" id="2.10.70.100">
    <property type="match status" value="1"/>
</dbReference>
<accession>A0A212SDJ4</accession>
<dbReference type="Gene3D" id="3.30.70.270">
    <property type="match status" value="1"/>
</dbReference>
<dbReference type="PANTHER" id="PTHR44757:SF2">
    <property type="entry name" value="BIOFILM ARCHITECTURE MAINTENANCE PROTEIN MBAA"/>
    <property type="match status" value="1"/>
</dbReference>
<reference evidence="5" key="1">
    <citation type="submission" date="2017-06" db="EMBL/GenBank/DDBJ databases">
        <authorList>
            <person name="Varghese N."/>
            <person name="Submissions S."/>
        </authorList>
    </citation>
    <scope>NUCLEOTIDE SEQUENCE [LARGE SCALE GENOMIC DNA]</scope>
    <source>
        <strain evidence="5">DSM 137</strain>
    </source>
</reference>